<evidence type="ECO:0000259" key="2">
    <source>
        <dbReference type="Pfam" id="PF01965"/>
    </source>
</evidence>
<protein>
    <submittedName>
        <fullName evidence="3">DJ-1/PfpI/YhbO family deglycase/protease</fullName>
    </submittedName>
</protein>
<proteinExistence type="inferred from homology"/>
<feature type="domain" description="DJ-1/PfpI" evidence="2">
    <location>
        <begin position="5"/>
        <end position="167"/>
    </location>
</feature>
<dbReference type="CDD" id="cd00657">
    <property type="entry name" value="Ferritin_like"/>
    <property type="match status" value="1"/>
</dbReference>
<name>A0A8J7AA82_9CYAN</name>
<comment type="similarity">
    <text evidence="1">Belongs to the peptidase C56 family.</text>
</comment>
<dbReference type="Gene3D" id="1.20.1260.10">
    <property type="match status" value="1"/>
</dbReference>
<evidence type="ECO:0000313" key="4">
    <source>
        <dbReference type="Proteomes" id="UP000636505"/>
    </source>
</evidence>
<dbReference type="Proteomes" id="UP000636505">
    <property type="component" value="Unassembled WGS sequence"/>
</dbReference>
<evidence type="ECO:0000256" key="1">
    <source>
        <dbReference type="ARBA" id="ARBA00008542"/>
    </source>
</evidence>
<dbReference type="PANTHER" id="PTHR42733:SF2">
    <property type="entry name" value="DJ-1_THIJ_PFPI FAMILY PROTEIN"/>
    <property type="match status" value="1"/>
</dbReference>
<dbReference type="InterPro" id="IPR002818">
    <property type="entry name" value="DJ-1/PfpI"/>
</dbReference>
<evidence type="ECO:0000313" key="3">
    <source>
        <dbReference type="EMBL" id="MBE9079015.1"/>
    </source>
</evidence>
<dbReference type="PROSITE" id="PS51276">
    <property type="entry name" value="PEPTIDASE_C56_PFPI"/>
    <property type="match status" value="1"/>
</dbReference>
<organism evidence="3 4">
    <name type="scientific">Vasconcelosia minhoensis LEGE 07310</name>
    <dbReference type="NCBI Taxonomy" id="915328"/>
    <lineage>
        <taxon>Bacteria</taxon>
        <taxon>Bacillati</taxon>
        <taxon>Cyanobacteriota</taxon>
        <taxon>Cyanophyceae</taxon>
        <taxon>Nodosilineales</taxon>
        <taxon>Cymatolegaceae</taxon>
        <taxon>Vasconcelosia</taxon>
        <taxon>Vasconcelosia minhoensis</taxon>
    </lineage>
</organism>
<dbReference type="AlphaFoldDB" id="A0A8J7AA82"/>
<dbReference type="NCBIfam" id="TIGR01382">
    <property type="entry name" value="PfpI"/>
    <property type="match status" value="1"/>
</dbReference>
<dbReference type="Gene3D" id="3.40.50.880">
    <property type="match status" value="1"/>
</dbReference>
<dbReference type="InterPro" id="IPR009078">
    <property type="entry name" value="Ferritin-like_SF"/>
</dbReference>
<accession>A0A8J7AA82</accession>
<gene>
    <name evidence="3" type="ORF">IQ241_17215</name>
</gene>
<reference evidence="3" key="1">
    <citation type="submission" date="2020-10" db="EMBL/GenBank/DDBJ databases">
        <authorList>
            <person name="Castelo-Branco R."/>
            <person name="Eusebio N."/>
            <person name="Adriana R."/>
            <person name="Vieira A."/>
            <person name="Brugerolle De Fraissinette N."/>
            <person name="Rezende De Castro R."/>
            <person name="Schneider M.P."/>
            <person name="Vasconcelos V."/>
            <person name="Leao P.N."/>
        </authorList>
    </citation>
    <scope>NUCLEOTIDE SEQUENCE</scope>
    <source>
        <strain evidence="3">LEGE 07310</strain>
    </source>
</reference>
<dbReference type="PANTHER" id="PTHR42733">
    <property type="entry name" value="DJ-1 PROTEIN"/>
    <property type="match status" value="1"/>
</dbReference>
<comment type="caution">
    <text evidence="3">The sequence shown here is derived from an EMBL/GenBank/DDBJ whole genome shotgun (WGS) entry which is preliminary data.</text>
</comment>
<dbReference type="InterPro" id="IPR012347">
    <property type="entry name" value="Ferritin-like"/>
</dbReference>
<dbReference type="SUPFAM" id="SSF52317">
    <property type="entry name" value="Class I glutamine amidotransferase-like"/>
    <property type="match status" value="1"/>
</dbReference>
<sequence>MAKPKVAFLIESEFEDSEFQIPFKALKQAGALVTVLGSRMNDEYTGKRGKVSIRPDATATEVRSEDFDAIVIPGGAAPDKIRTNPNAVRLILDAMGQDKLIAAVCHGPQVLIEADALRDRQATGFAAIRKDLTNAGAHYVDEAVVVDGNLITSRCPADLAMFTMTLLNRLELPLGAAESSATHDLWQVAEAWGGSTKADIVAALNTALTGERYTLSAFEKYDEKISDPEAKLAVREAAISKRQHVTLLEERLEALDEKASWQAIGGEMLATLQTFLQSSNDLEILRQALGDIQTGMVDAKRLANQLTDPTTAELMLQIQQNLERHEEHLSTVYRSRAGANVQAPKPTTIAITA</sequence>
<keyword evidence="4" id="KW-1185">Reference proteome</keyword>
<dbReference type="EMBL" id="JADEXG010000045">
    <property type="protein sequence ID" value="MBE9079015.1"/>
    <property type="molecule type" value="Genomic_DNA"/>
</dbReference>
<dbReference type="CDD" id="cd03134">
    <property type="entry name" value="GATase1_PfpI_like"/>
    <property type="match status" value="1"/>
</dbReference>
<dbReference type="RefSeq" id="WP_193909513.1">
    <property type="nucleotide sequence ID" value="NZ_JADEXG010000045.1"/>
</dbReference>
<dbReference type="InterPro" id="IPR029062">
    <property type="entry name" value="Class_I_gatase-like"/>
</dbReference>
<dbReference type="SUPFAM" id="SSF47240">
    <property type="entry name" value="Ferritin-like"/>
    <property type="match status" value="1"/>
</dbReference>
<dbReference type="InterPro" id="IPR006286">
    <property type="entry name" value="C56_PfpI-like"/>
</dbReference>
<dbReference type="Pfam" id="PF01965">
    <property type="entry name" value="DJ-1_PfpI"/>
    <property type="match status" value="1"/>
</dbReference>